<feature type="transmembrane region" description="Helical" evidence="1">
    <location>
        <begin position="21"/>
        <end position="41"/>
    </location>
</feature>
<comment type="caution">
    <text evidence="2">The sequence shown here is derived from an EMBL/GenBank/DDBJ whole genome shotgun (WGS) entry which is preliminary data.</text>
</comment>
<dbReference type="Proteomes" id="UP000469421">
    <property type="component" value="Unassembled WGS sequence"/>
</dbReference>
<dbReference type="AlphaFoldDB" id="A0A6N7LX59"/>
<dbReference type="RefSeq" id="WP_153499809.1">
    <property type="nucleotide sequence ID" value="NZ_WIRE01000001.1"/>
</dbReference>
<evidence type="ECO:0000256" key="1">
    <source>
        <dbReference type="SAM" id="Phobius"/>
    </source>
</evidence>
<reference evidence="2 3" key="1">
    <citation type="submission" date="2019-10" db="EMBL/GenBank/DDBJ databases">
        <title>Alcanivorax sp.PA15-N-34 draft genome sequence.</title>
        <authorList>
            <person name="Liao X."/>
            <person name="Shao Z."/>
        </authorList>
    </citation>
    <scope>NUCLEOTIDE SEQUENCE [LARGE SCALE GENOMIC DNA]</scope>
    <source>
        <strain evidence="2 3">PA15-N-34</strain>
    </source>
</reference>
<keyword evidence="1" id="KW-0472">Membrane</keyword>
<sequence length="139" mass="14724">MNNSEIFNEYTAHWMSRVESMNHSVILISGGIMSITIGAFLTSNPPLLDPWAASVIRSAWVLLALSLASAVLLKFFLVISGALTLTELEGKTTKGEEGVANSPRWLRVVAWCFGITAVSACLVGFTLIAIGAGSLLAVG</sequence>
<proteinExistence type="predicted"/>
<accession>A0A6N7LX59</accession>
<name>A0A6N7LX59_9GAMM</name>
<keyword evidence="3" id="KW-1185">Reference proteome</keyword>
<evidence type="ECO:0000313" key="3">
    <source>
        <dbReference type="Proteomes" id="UP000469421"/>
    </source>
</evidence>
<organism evidence="2 3">
    <name type="scientific">Alcanivorax sediminis</name>
    <dbReference type="NCBI Taxonomy" id="2663008"/>
    <lineage>
        <taxon>Bacteria</taxon>
        <taxon>Pseudomonadati</taxon>
        <taxon>Pseudomonadota</taxon>
        <taxon>Gammaproteobacteria</taxon>
        <taxon>Oceanospirillales</taxon>
        <taxon>Alcanivoracaceae</taxon>
        <taxon>Alcanivorax</taxon>
    </lineage>
</organism>
<feature type="transmembrane region" description="Helical" evidence="1">
    <location>
        <begin position="105"/>
        <end position="138"/>
    </location>
</feature>
<dbReference type="EMBL" id="WIRE01000001">
    <property type="protein sequence ID" value="MQX52821.1"/>
    <property type="molecule type" value="Genomic_DNA"/>
</dbReference>
<protein>
    <submittedName>
        <fullName evidence="2">Uncharacterized protein</fullName>
    </submittedName>
</protein>
<feature type="transmembrane region" description="Helical" evidence="1">
    <location>
        <begin position="61"/>
        <end position="85"/>
    </location>
</feature>
<evidence type="ECO:0000313" key="2">
    <source>
        <dbReference type="EMBL" id="MQX52821.1"/>
    </source>
</evidence>
<keyword evidence="1" id="KW-1133">Transmembrane helix</keyword>
<keyword evidence="1" id="KW-0812">Transmembrane</keyword>
<gene>
    <name evidence="2" type="ORF">GFN93_06135</name>
</gene>